<comment type="caution">
    <text evidence="6">The sequence shown here is derived from an EMBL/GenBank/DDBJ whole genome shotgun (WGS) entry which is preliminary data.</text>
</comment>
<accession>A0A8B6HG44</accession>
<dbReference type="InterPro" id="IPR000477">
    <property type="entry name" value="RT_dom"/>
</dbReference>
<evidence type="ECO:0000256" key="3">
    <source>
        <dbReference type="ARBA" id="ARBA00023277"/>
    </source>
</evidence>
<dbReference type="OrthoDB" id="1650875at2759"/>
<evidence type="ECO:0000313" key="6">
    <source>
        <dbReference type="EMBL" id="VDI79120.1"/>
    </source>
</evidence>
<keyword evidence="6" id="KW-0326">Glycosidase</keyword>
<dbReference type="InterPro" id="IPR036691">
    <property type="entry name" value="Endo/exonu/phosph_ase_sf"/>
</dbReference>
<dbReference type="PANTHER" id="PTHR31490">
    <property type="entry name" value="GLYCOSYL HYDROLASE"/>
    <property type="match status" value="1"/>
</dbReference>
<dbReference type="Pfam" id="PF00078">
    <property type="entry name" value="RVT_1"/>
    <property type="match status" value="1"/>
</dbReference>
<dbReference type="GO" id="GO:0045493">
    <property type="term" value="P:xylan catabolic process"/>
    <property type="evidence" value="ECO:0007669"/>
    <property type="project" value="UniProtKB-KW"/>
</dbReference>
<dbReference type="GO" id="GO:0031176">
    <property type="term" value="F:endo-1,4-beta-xylanase activity"/>
    <property type="evidence" value="ECO:0007669"/>
    <property type="project" value="UniProtKB-EC"/>
</dbReference>
<evidence type="ECO:0000256" key="4">
    <source>
        <dbReference type="ARBA" id="ARBA00023326"/>
    </source>
</evidence>
<feature type="domain" description="GH10" evidence="5">
    <location>
        <begin position="1104"/>
        <end position="1385"/>
    </location>
</feature>
<dbReference type="EC" id="3.2.1.8" evidence="6"/>
<evidence type="ECO:0000256" key="1">
    <source>
        <dbReference type="ARBA" id="ARBA00007495"/>
    </source>
</evidence>
<evidence type="ECO:0000313" key="7">
    <source>
        <dbReference type="Proteomes" id="UP000596742"/>
    </source>
</evidence>
<dbReference type="SUPFAM" id="SSF56219">
    <property type="entry name" value="DNase I-like"/>
    <property type="match status" value="1"/>
</dbReference>
<keyword evidence="2 6" id="KW-0378">Hydrolase</keyword>
<dbReference type="Gene3D" id="3.40.50.12690">
    <property type="match status" value="1"/>
</dbReference>
<dbReference type="InterPro" id="IPR017853">
    <property type="entry name" value="GH"/>
</dbReference>
<dbReference type="SUPFAM" id="SSF56672">
    <property type="entry name" value="DNA/RNA polymerases"/>
    <property type="match status" value="1"/>
</dbReference>
<dbReference type="Pfam" id="PF00331">
    <property type="entry name" value="Glyco_hydro_10"/>
    <property type="match status" value="1"/>
</dbReference>
<keyword evidence="4" id="KW-0624">Polysaccharide degradation</keyword>
<dbReference type="Gene3D" id="3.60.10.10">
    <property type="entry name" value="Endonuclease/exonuclease/phosphatase"/>
    <property type="match status" value="1"/>
</dbReference>
<dbReference type="InterPro" id="IPR005135">
    <property type="entry name" value="Endo/exonuclease/phosphatase"/>
</dbReference>
<dbReference type="InterPro" id="IPR013083">
    <property type="entry name" value="Znf_RING/FYVE/PHD"/>
</dbReference>
<dbReference type="SUPFAM" id="SSF52266">
    <property type="entry name" value="SGNH hydrolase"/>
    <property type="match status" value="1"/>
</dbReference>
<name>A0A8B6HG44_MYTGA</name>
<dbReference type="InterPro" id="IPR044846">
    <property type="entry name" value="GH10"/>
</dbReference>
<dbReference type="InterPro" id="IPR043502">
    <property type="entry name" value="DNA/RNA_pol_sf"/>
</dbReference>
<dbReference type="PROSITE" id="PS51760">
    <property type="entry name" value="GH10_2"/>
    <property type="match status" value="1"/>
</dbReference>
<keyword evidence="7" id="KW-1185">Reference proteome</keyword>
<dbReference type="Gene3D" id="3.20.20.80">
    <property type="entry name" value="Glycosidases"/>
    <property type="match status" value="1"/>
</dbReference>
<dbReference type="Proteomes" id="UP000596742">
    <property type="component" value="Unassembled WGS sequence"/>
</dbReference>
<organism evidence="6 7">
    <name type="scientific">Mytilus galloprovincialis</name>
    <name type="common">Mediterranean mussel</name>
    <dbReference type="NCBI Taxonomy" id="29158"/>
    <lineage>
        <taxon>Eukaryota</taxon>
        <taxon>Metazoa</taxon>
        <taxon>Spiralia</taxon>
        <taxon>Lophotrochozoa</taxon>
        <taxon>Mollusca</taxon>
        <taxon>Bivalvia</taxon>
        <taxon>Autobranchia</taxon>
        <taxon>Pteriomorphia</taxon>
        <taxon>Mytilida</taxon>
        <taxon>Mytiloidea</taxon>
        <taxon>Mytilidae</taxon>
        <taxon>Mytilinae</taxon>
        <taxon>Mytilus</taxon>
    </lineage>
</organism>
<reference evidence="6" key="1">
    <citation type="submission" date="2018-11" db="EMBL/GenBank/DDBJ databases">
        <authorList>
            <person name="Alioto T."/>
            <person name="Alioto T."/>
        </authorList>
    </citation>
    <scope>NUCLEOTIDE SEQUENCE</scope>
</reference>
<dbReference type="PANTHER" id="PTHR31490:SF1">
    <property type="entry name" value="ENDO-1,4-BETA-XYLANASE 1"/>
    <property type="match status" value="1"/>
</dbReference>
<keyword evidence="6" id="KW-0858">Xylan degradation</keyword>
<keyword evidence="3" id="KW-0119">Carbohydrate metabolism</keyword>
<dbReference type="SMART" id="SM00633">
    <property type="entry name" value="Glyco_10"/>
    <property type="match status" value="1"/>
</dbReference>
<dbReference type="Gene3D" id="3.40.50.12700">
    <property type="match status" value="1"/>
</dbReference>
<dbReference type="Pfam" id="PF03372">
    <property type="entry name" value="Exo_endo_phos"/>
    <property type="match status" value="1"/>
</dbReference>
<comment type="similarity">
    <text evidence="1">Belongs to the glycosyl hydrolase 10 (cellulase F) family.</text>
</comment>
<evidence type="ECO:0000256" key="2">
    <source>
        <dbReference type="ARBA" id="ARBA00022801"/>
    </source>
</evidence>
<dbReference type="InterPro" id="IPR001000">
    <property type="entry name" value="GH10_dom"/>
</dbReference>
<sequence length="1541" mass="175245">MSLLNSFTAVKTLFNSFNATLLFNGNNESSDQNSENSENESVSLDLSAEDVPDFLHISPKKNSVTIHVAQHMLQDVQRILDSDLNSVKSHFQFGNIYKTVNNSVTVTLYVSTGTINVQGRSIFTWIDTFVANCESLEKEIISSQPRSSTPVEFIEEIFNSSIESSQENSQMSEEINDQSQNLNFSLDSITNLSKSVNNSKYDGKSREDLIQIINDLESKLENKCSEVSIQTDSIECQTAKFVNACDVSTQTAPIPAPRLSKLKLHKEPCKTVETTIQPENQIHNLKQVKSNKTQNFEQLSSDKNLIIGSSILKGIRPSGLSKTDIRTFRGANIDRITSEIMKMNLRTYKNIILQVGGNDISAGHSLKELEEDFESLIWAARSCCNKDCNIIVSGLHPRYDVNVYSANLVLEKLCQQFGLVFIRQYEMYMSDSFNQNKGFYTHDGIHFNSRGTSRYIKTINNIVGILNYHSYACANCDNADTLSQTCGQDTFLNDKQLDTNCVMSNNDSNVIIACDLLYPFPEANFLIDVKISYIYVFTLAIAICMYYLIILENHALTRKQIDPGDNIFGTYGFSKSKGIRICSHNVNRIESKYDEIKHTLMFSKNPPDVVGMCETFLTKNTTDNELQIPGYLSERKDRTSQGGGGLIVYFSEKIKFSRQNNIEIGGIETMWFEVKPDYKKSFLLCFVYRPPKSTIDWIDDFEKELGMAVTINSDIILLGDFNMNFKAPSKPPQKWLNVLESFNLQQLIVDATRVTKDTSTLIDHIYVSNLDKILLITFFTSCAEELREQRDITSVDKADFNNLSKFIKNQLKQQKHEKFTIPPIKINELFDELIKLDVNKSSGTDNIGPQILKISAPCIASPLTYIFNRMIDTGIYPSLLKNAKVTPVYKDGDKVLATNYRPISVLPSLSKVLERHVSNNMYKYLSKFKLLHPTQSGFRPHHSCQTALIDIIDKWLQEMNDGNLNLAILLDFKKAFDLVDHDILCLKLAIYGFSHVHYVRISYSPMQQVSFGYQEIGGDFHVPNGVNSITIYIEINEAGANYLLDDATLQEITPNTNWKAEAQARIEKIRKAPLNIKIENHDNADTSDFKIEIKQVKSSFAFGTAVRADIMMDQNQKAYHDFVYNNFEWATIANNLKWRLMEFTQGHPIWNRGIPALNLLRSKGMKVRGHNMFWGVQHNCPKWILNMTSSDLNNAMHARIHGMMQHTTGKVEHWDVNNENLHGDFYEQRMSNPNITMKMFEWMRLQDKNMKLFLNEFNVVMDSSATTAYRNQGKIFQTSGVPIYGLGVQSHFHSVPKSIDVVKYRLDKIAEANLPLWITELTIHEADENKKAAVLEDILTLYFSHLSIQGIVFWGFQDSSIHDHAAALTSNDIVPNAAGRKYQELFHKTWRTNEVHPVASTINAKGFLGDYELTLLHQNTVIHTENFTLDNNGANPTFHIRGTGRRPIRLPKTPTVKQHLTLLLLILGGDIELNPGPRGKQQSIYPCGLCDHPVTWKCDGVCCDDCDIWHHRSCIELCTVDYELLQRSNVQRHCCKCETMN</sequence>
<evidence type="ECO:0000259" key="5">
    <source>
        <dbReference type="PROSITE" id="PS51760"/>
    </source>
</evidence>
<dbReference type="CDD" id="cd00229">
    <property type="entry name" value="SGNH_hydrolase"/>
    <property type="match status" value="1"/>
</dbReference>
<dbReference type="PRINTS" id="PR00134">
    <property type="entry name" value="GLHYDRLASE10"/>
</dbReference>
<gene>
    <name evidence="6" type="ORF">MGAL_10B029281</name>
</gene>
<dbReference type="EMBL" id="UYJE01010035">
    <property type="protein sequence ID" value="VDI79120.1"/>
    <property type="molecule type" value="Genomic_DNA"/>
</dbReference>
<dbReference type="Gene3D" id="3.30.40.10">
    <property type="entry name" value="Zinc/RING finger domain, C3HC4 (zinc finger)"/>
    <property type="match status" value="1"/>
</dbReference>
<protein>
    <submittedName>
        <fullName evidence="6">Endo-1,4-beta-xylanase</fullName>
        <ecNumber evidence="6">3.2.1.8</ecNumber>
    </submittedName>
</protein>
<dbReference type="SUPFAM" id="SSF51445">
    <property type="entry name" value="(Trans)glycosidases"/>
    <property type="match status" value="1"/>
</dbReference>
<proteinExistence type="inferred from homology"/>